<feature type="transmembrane region" description="Helical" evidence="1">
    <location>
        <begin position="12"/>
        <end position="30"/>
    </location>
</feature>
<protein>
    <submittedName>
        <fullName evidence="2">Uncharacterized protein</fullName>
    </submittedName>
</protein>
<keyword evidence="1" id="KW-0812">Transmembrane</keyword>
<proteinExistence type="predicted"/>
<evidence type="ECO:0000256" key="1">
    <source>
        <dbReference type="SAM" id="Phobius"/>
    </source>
</evidence>
<reference evidence="3" key="1">
    <citation type="submission" date="2017-09" db="EMBL/GenBank/DDBJ databases">
        <title>Depth-based differentiation of microbial function through sediment-hosted aquifers and enrichment of novel symbionts in the deep terrestrial subsurface.</title>
        <authorList>
            <person name="Probst A.J."/>
            <person name="Ladd B."/>
            <person name="Jarett J.K."/>
            <person name="Geller-Mcgrath D.E."/>
            <person name="Sieber C.M.K."/>
            <person name="Emerson J.B."/>
            <person name="Anantharaman K."/>
            <person name="Thomas B.C."/>
            <person name="Malmstrom R."/>
            <person name="Stieglmeier M."/>
            <person name="Klingl A."/>
            <person name="Woyke T."/>
            <person name="Ryan C.M."/>
            <person name="Banfield J.F."/>
        </authorList>
    </citation>
    <scope>NUCLEOTIDE SEQUENCE [LARGE SCALE GENOMIC DNA]</scope>
</reference>
<name>A0A2M7EJA2_9BACT</name>
<keyword evidence="1" id="KW-0472">Membrane</keyword>
<accession>A0A2M7EJA2</accession>
<keyword evidence="1" id="KW-1133">Transmembrane helix</keyword>
<evidence type="ECO:0000313" key="3">
    <source>
        <dbReference type="Proteomes" id="UP000228762"/>
    </source>
</evidence>
<dbReference type="AlphaFoldDB" id="A0A2M7EJA2"/>
<evidence type="ECO:0000313" key="2">
    <source>
        <dbReference type="EMBL" id="PIV70632.1"/>
    </source>
</evidence>
<dbReference type="Proteomes" id="UP000228762">
    <property type="component" value="Unassembled WGS sequence"/>
</dbReference>
<organism evidence="2 3">
    <name type="scientific">Candidatus Roizmanbacteria bacterium CG17_big_fil_post_rev_8_21_14_2_50_39_7</name>
    <dbReference type="NCBI Taxonomy" id="1974858"/>
    <lineage>
        <taxon>Bacteria</taxon>
        <taxon>Candidatus Roizmaniibacteriota</taxon>
    </lineage>
</organism>
<sequence length="299" mass="34544">MNTIHHKTALQLGVAMCVFVFGVIMLRQLVESAFFIKEDRVNILLYSSQAIYFSFEKGGEVHYVTTFNADSRTAVPGGYGIYRMGALGKLILLEKNPELLKRTFSRITGSMIDFYFYPKTEEIYYGDKENIRIPSFREVFFLSSNANIFDRIYIYMQFIGKHNTDFEEIRIKKIQTGDSILLSDMTFARQYLGYFYHKSLRKENKTVQLLYKDSYIAAASMSRVIDGEGIRVVDIDINQNSNSKLKLKESPCIVKENTQKNYSRTAKEIAQFFHCILIKGKGRVSDIVVELGKMEGEWE</sequence>
<comment type="caution">
    <text evidence="2">The sequence shown here is derived from an EMBL/GenBank/DDBJ whole genome shotgun (WGS) entry which is preliminary data.</text>
</comment>
<dbReference type="EMBL" id="PFEV01000200">
    <property type="protein sequence ID" value="PIV70632.1"/>
    <property type="molecule type" value="Genomic_DNA"/>
</dbReference>
<gene>
    <name evidence="2" type="ORF">COW57_04255</name>
</gene>